<dbReference type="KEGG" id="dni:HX89_12895"/>
<dbReference type="HOGENOM" id="CLU_1710276_0_0_11"/>
<dbReference type="AlphaFoldDB" id="A0A075JHQ6"/>
<protein>
    <submittedName>
        <fullName evidence="1">Uncharacterized protein</fullName>
    </submittedName>
</protein>
<evidence type="ECO:0000313" key="2">
    <source>
        <dbReference type="Proteomes" id="UP000027986"/>
    </source>
</evidence>
<dbReference type="RefSeq" id="WP_038569595.1">
    <property type="nucleotide sequence ID" value="NZ_CP008889.1"/>
</dbReference>
<gene>
    <name evidence="1" type="ORF">HX89_12895</name>
</gene>
<reference evidence="1 2" key="1">
    <citation type="submission" date="2014-07" db="EMBL/GenBank/DDBJ databases">
        <title>Genome Sequencing of Dermacoccus nishinomiyaensis.</title>
        <authorList>
            <person name="Hong K.W."/>
            <person name="Chan K.G."/>
        </authorList>
    </citation>
    <scope>NUCLEOTIDE SEQUENCE [LARGE SCALE GENOMIC DNA]</scope>
    <source>
        <strain evidence="1 2">M25</strain>
    </source>
</reference>
<keyword evidence="2" id="KW-1185">Reference proteome</keyword>
<accession>A0A075JHQ6</accession>
<dbReference type="Gene3D" id="3.40.50.1820">
    <property type="entry name" value="alpha/beta hydrolase"/>
    <property type="match status" value="1"/>
</dbReference>
<dbReference type="OrthoDB" id="3723842at2"/>
<dbReference type="EMBL" id="CP008889">
    <property type="protein sequence ID" value="AIF41676.1"/>
    <property type="molecule type" value="Genomic_DNA"/>
</dbReference>
<organism evidence="1 2">
    <name type="scientific">Dermacoccus nishinomiyaensis</name>
    <dbReference type="NCBI Taxonomy" id="1274"/>
    <lineage>
        <taxon>Bacteria</taxon>
        <taxon>Bacillati</taxon>
        <taxon>Actinomycetota</taxon>
        <taxon>Actinomycetes</taxon>
        <taxon>Micrococcales</taxon>
        <taxon>Dermacoccaceae</taxon>
        <taxon>Dermacoccus</taxon>
    </lineage>
</organism>
<dbReference type="InterPro" id="IPR029058">
    <property type="entry name" value="AB_hydrolase_fold"/>
</dbReference>
<evidence type="ECO:0000313" key="1">
    <source>
        <dbReference type="EMBL" id="AIF41676.1"/>
    </source>
</evidence>
<name>A0A075JHQ6_9MICO</name>
<dbReference type="GeneID" id="41841950"/>
<proteinExistence type="predicted"/>
<sequence length="153" mass="16680">MDAALSRLGPTALFTTLVLALVGALFNNEYAFYTSWGDLLCDPPEDTPRHPVIVAMRGLPGSPESYNKLDHFYTRLDKAVSDRRIAAPIVVVPQLNRTPDDDTECIDDPHGLQTETWLASTLPTWVRQTFAVAPGRGSWATWGTPSAGGAPRS</sequence>
<dbReference type="eggNOG" id="COG0627">
    <property type="taxonomic scope" value="Bacteria"/>
</dbReference>
<dbReference type="Proteomes" id="UP000027986">
    <property type="component" value="Chromosome"/>
</dbReference>